<protein>
    <submittedName>
        <fullName evidence="1">Uncharacterized protein</fullName>
    </submittedName>
</protein>
<evidence type="ECO:0000313" key="2">
    <source>
        <dbReference type="Proteomes" id="UP001500552"/>
    </source>
</evidence>
<accession>A0ABP8M2M6</accession>
<keyword evidence="2" id="KW-1185">Reference proteome</keyword>
<comment type="caution">
    <text evidence="1">The sequence shown here is derived from an EMBL/GenBank/DDBJ whole genome shotgun (WGS) entry which is preliminary data.</text>
</comment>
<dbReference type="Proteomes" id="UP001500552">
    <property type="component" value="Unassembled WGS sequence"/>
</dbReference>
<dbReference type="RefSeq" id="WP_345162471.1">
    <property type="nucleotide sequence ID" value="NZ_BAABHC010000035.1"/>
</dbReference>
<evidence type="ECO:0000313" key="1">
    <source>
        <dbReference type="EMBL" id="GAA4443352.1"/>
    </source>
</evidence>
<name>A0ABP8M2M6_9BACT</name>
<gene>
    <name evidence="1" type="ORF">GCM10023188_43970</name>
</gene>
<dbReference type="EMBL" id="BAABHC010000035">
    <property type="protein sequence ID" value="GAA4443352.1"/>
    <property type="molecule type" value="Genomic_DNA"/>
</dbReference>
<organism evidence="1 2">
    <name type="scientific">Pontibacter saemangeumensis</name>
    <dbReference type="NCBI Taxonomy" id="1084525"/>
    <lineage>
        <taxon>Bacteria</taxon>
        <taxon>Pseudomonadati</taxon>
        <taxon>Bacteroidota</taxon>
        <taxon>Cytophagia</taxon>
        <taxon>Cytophagales</taxon>
        <taxon>Hymenobacteraceae</taxon>
        <taxon>Pontibacter</taxon>
    </lineage>
</organism>
<proteinExistence type="predicted"/>
<sequence length="83" mass="9750">MLNLFLFSHYSLNKRADLVWRHGRFLALRQERDCSVALYDLRAFFAEVWYAQEGNEILLVRGFRDPGMLAPYLEGIDLEGLLE</sequence>
<reference evidence="2" key="1">
    <citation type="journal article" date="2019" name="Int. J. Syst. Evol. Microbiol.">
        <title>The Global Catalogue of Microorganisms (GCM) 10K type strain sequencing project: providing services to taxonomists for standard genome sequencing and annotation.</title>
        <authorList>
            <consortium name="The Broad Institute Genomics Platform"/>
            <consortium name="The Broad Institute Genome Sequencing Center for Infectious Disease"/>
            <person name="Wu L."/>
            <person name="Ma J."/>
        </authorList>
    </citation>
    <scope>NUCLEOTIDE SEQUENCE [LARGE SCALE GENOMIC DNA]</scope>
    <source>
        <strain evidence="2">JCM 17926</strain>
    </source>
</reference>